<dbReference type="GO" id="GO:0016887">
    <property type="term" value="F:ATP hydrolysis activity"/>
    <property type="evidence" value="ECO:0007669"/>
    <property type="project" value="TreeGrafter"/>
</dbReference>
<dbReference type="Gene3D" id="3.30.300.160">
    <property type="entry name" value="Type II secretion system, protein E, N-terminal domain"/>
    <property type="match status" value="1"/>
</dbReference>
<dbReference type="SMART" id="SM00382">
    <property type="entry name" value="AAA"/>
    <property type="match status" value="1"/>
</dbReference>
<dbReference type="InterPro" id="IPR007831">
    <property type="entry name" value="T2SS_GspE_N"/>
</dbReference>
<accession>B3T1Q2</accession>
<gene>
    <name evidence="4" type="ORF">ALOHA_HF4000010L19ctg1g25</name>
</gene>
<dbReference type="PANTHER" id="PTHR30258:SF1">
    <property type="entry name" value="PROTEIN TRANSPORT PROTEIN HOFB HOMOLOG"/>
    <property type="match status" value="1"/>
</dbReference>
<dbReference type="SUPFAM" id="SSF52540">
    <property type="entry name" value="P-loop containing nucleoside triphosphate hydrolases"/>
    <property type="match status" value="1"/>
</dbReference>
<evidence type="ECO:0000313" key="4">
    <source>
        <dbReference type="EMBL" id="ABZ06511.1"/>
    </source>
</evidence>
<dbReference type="GO" id="GO:0005886">
    <property type="term" value="C:plasma membrane"/>
    <property type="evidence" value="ECO:0007669"/>
    <property type="project" value="TreeGrafter"/>
</dbReference>
<dbReference type="Pfam" id="PF05157">
    <property type="entry name" value="MshEN"/>
    <property type="match status" value="1"/>
</dbReference>
<evidence type="ECO:0000259" key="3">
    <source>
        <dbReference type="SMART" id="SM00382"/>
    </source>
</evidence>
<evidence type="ECO:0000256" key="1">
    <source>
        <dbReference type="ARBA" id="ARBA00022741"/>
    </source>
</evidence>
<protein>
    <submittedName>
        <fullName evidence="4">Putative Type II/IV secretion system protein</fullName>
    </submittedName>
</protein>
<keyword evidence="1" id="KW-0547">Nucleotide-binding</keyword>
<dbReference type="GO" id="GO:0005524">
    <property type="term" value="F:ATP binding"/>
    <property type="evidence" value="ECO:0007669"/>
    <property type="project" value="UniProtKB-KW"/>
</dbReference>
<evidence type="ECO:0000256" key="2">
    <source>
        <dbReference type="ARBA" id="ARBA00022840"/>
    </source>
</evidence>
<dbReference type="CDD" id="cd01129">
    <property type="entry name" value="PulE-GspE-like"/>
    <property type="match status" value="1"/>
</dbReference>
<keyword evidence="2" id="KW-0067">ATP-binding</keyword>
<dbReference type="PANTHER" id="PTHR30258">
    <property type="entry name" value="TYPE II SECRETION SYSTEM PROTEIN GSPE-RELATED"/>
    <property type="match status" value="1"/>
</dbReference>
<dbReference type="Pfam" id="PF00437">
    <property type="entry name" value="T2SSE"/>
    <property type="match status" value="1"/>
</dbReference>
<dbReference type="InterPro" id="IPR003593">
    <property type="entry name" value="AAA+_ATPase"/>
</dbReference>
<dbReference type="EMBL" id="EU016577">
    <property type="protein sequence ID" value="ABZ06511.1"/>
    <property type="molecule type" value="Genomic_DNA"/>
</dbReference>
<name>B3T1Q2_9ZZZZ</name>
<reference evidence="4" key="1">
    <citation type="journal article" date="2008" name="ISME J.">
        <title>Genomic patterns of recombination, clonal divergence and environment in marine microbial populations.</title>
        <authorList>
            <person name="Konstantinidis K.T."/>
            <person name="Delong E.F."/>
        </authorList>
    </citation>
    <scope>NUCLEOTIDE SEQUENCE</scope>
</reference>
<sequence>MLRLDDTSEQNILNMLMDHSLISSEQMHQITTMSKEVGKSKLETAFELNLATEKKILKLLSTTYSLPIVDLKPYKVDEKLKKIVDARYIKENSLVPFEIGDETLKIAIPDASKLSLMKNLKTITKMDPELYAASITGINDFISRLVGDDTAETKRIDAKKTKLEQVKKKERDLVEIGSEVIVFGNKVISEAIDLGASDIHIEAFRDISKIRFRLDGILKVMEEYTKFLNQENNYNAVVNRIKMISHLDIAERRTPQDGGSTFKFGGKEVDLRISILPTKNNERIVMRILNKEAGDKRLDELGFEEKDLKKLIKSVTSPQGMVLVTGPTGCGKTTTLYSILKHINNPAMNILTAEDPVEYELEGVGQVQVRDDIGFTFASALRSFLRQDPEVILVGEIRDKDTVDIALKAALTGHLVFSTLHTNDAPSTITRLQNMGTPNYLISAALSLIMAQRLARKTCSDCREIDESVTPQLLNAIGFTPEQTRARIYKGKGCNKCGGSGYKGRMGIYEILEIDKQIKQGVLSNLDQEGIVAIAKKNGFRTMQKMGHDLLLSGDLNYKEYDRVLSVG</sequence>
<dbReference type="InterPro" id="IPR037257">
    <property type="entry name" value="T2SS_E_N_sf"/>
</dbReference>
<dbReference type="InterPro" id="IPR001482">
    <property type="entry name" value="T2SS/T4SS_dom"/>
</dbReference>
<dbReference type="InterPro" id="IPR027417">
    <property type="entry name" value="P-loop_NTPase"/>
</dbReference>
<organism evidence="4">
    <name type="scientific">uncultured marine microorganism HF4000_010L19</name>
    <dbReference type="NCBI Taxonomy" id="455518"/>
    <lineage>
        <taxon>unclassified sequences</taxon>
        <taxon>environmental samples</taxon>
    </lineage>
</organism>
<proteinExistence type="predicted"/>
<dbReference type="SUPFAM" id="SSF160246">
    <property type="entry name" value="EspE N-terminal domain-like"/>
    <property type="match status" value="1"/>
</dbReference>
<dbReference type="AlphaFoldDB" id="B3T1Q2"/>
<dbReference type="Gene3D" id="3.30.450.90">
    <property type="match status" value="1"/>
</dbReference>
<dbReference type="FunFam" id="3.40.50.300:FF:000398">
    <property type="entry name" value="Type IV pilus assembly ATPase PilB"/>
    <property type="match status" value="1"/>
</dbReference>
<dbReference type="Gene3D" id="3.40.50.300">
    <property type="entry name" value="P-loop containing nucleotide triphosphate hydrolases"/>
    <property type="match status" value="1"/>
</dbReference>
<feature type="domain" description="AAA+ ATPase" evidence="3">
    <location>
        <begin position="318"/>
        <end position="460"/>
    </location>
</feature>